<protein>
    <recommendedName>
        <fullName evidence="4">Histidine kinase</fullName>
    </recommendedName>
</protein>
<reference evidence="3" key="1">
    <citation type="submission" date="2017-01" db="EMBL/GenBank/DDBJ databases">
        <title>Gardnerella vaginalis bacteremia associated with severe acute encephalopathy in a young female patient: Case Report and characterization of the isolate.</title>
        <authorList>
            <person name="Tankovic J."/>
            <person name="Timinskas A."/>
            <person name="Zilnyte M."/>
            <person name="Janulaitiene M."/>
            <person name="Zvirbliene A."/>
            <person name="Pleckaityte M."/>
        </authorList>
    </citation>
    <scope>NUCLEOTIDE SEQUENCE [LARGE SCALE GENOMIC DNA]</scope>
    <source>
        <strain evidence="3">GV37</strain>
    </source>
</reference>
<gene>
    <name evidence="2" type="ORF">BVL65_07210</name>
</gene>
<name>A0ABM6GKS4_9BIFI</name>
<sequence>MALSLLRSLREKFVGNKTLLFLSCITSVMDAYCCANANNISTISKLLHITLVIINLLIWVSPRLMSICYVLLHLCISIIPMIYVPVVTFGFVFTFTYIAYVYYLRLTIQLLLVSYILQCFCYYYSPTTSSFKLFFIYVLMSAFCASLGVILRIQHKKIILREQEHQIVHNLQLAVCMHDHMTNKIADLILNIEIALLDTSLSEEQRASFEEMKTLANQAFEEGHRIIDLLHNNGILQDVRTEFIQRINYVIKKNDALNKTCGLHGESVCRIFDDDIDSDMSCEVIREVLDLIDELYLNTRKHATLWYRMSFSVEREQIVIRQFNMCSSFNKQEPATRPASKKGLQLHHDIIKQFGGSISIHSFSRYWKCTAIIPTRARVADGEFNTYQEHA</sequence>
<accession>A0ABM6GKS4</accession>
<keyword evidence="1" id="KW-1133">Transmembrane helix</keyword>
<keyword evidence="1" id="KW-0812">Transmembrane</keyword>
<evidence type="ECO:0000313" key="2">
    <source>
        <dbReference type="EMBL" id="APW19284.1"/>
    </source>
</evidence>
<dbReference type="EMBL" id="CP019058">
    <property type="protein sequence ID" value="APW19284.1"/>
    <property type="molecule type" value="Genomic_DNA"/>
</dbReference>
<proteinExistence type="predicted"/>
<keyword evidence="3" id="KW-1185">Reference proteome</keyword>
<evidence type="ECO:0000256" key="1">
    <source>
        <dbReference type="SAM" id="Phobius"/>
    </source>
</evidence>
<keyword evidence="1" id="KW-0472">Membrane</keyword>
<feature type="transmembrane region" description="Helical" evidence="1">
    <location>
        <begin position="106"/>
        <end position="125"/>
    </location>
</feature>
<evidence type="ECO:0000313" key="3">
    <source>
        <dbReference type="Proteomes" id="UP000186260"/>
    </source>
</evidence>
<feature type="transmembrane region" description="Helical" evidence="1">
    <location>
        <begin position="49"/>
        <end position="72"/>
    </location>
</feature>
<feature type="transmembrane region" description="Helical" evidence="1">
    <location>
        <begin position="78"/>
        <end position="99"/>
    </location>
</feature>
<evidence type="ECO:0008006" key="4">
    <source>
        <dbReference type="Google" id="ProtNLM"/>
    </source>
</evidence>
<dbReference type="Proteomes" id="UP000186260">
    <property type="component" value="Chromosome"/>
</dbReference>
<organism evidence="2 3">
    <name type="scientific">Gardnerella swidsinskii</name>
    <dbReference type="NCBI Taxonomy" id="2792979"/>
    <lineage>
        <taxon>Bacteria</taxon>
        <taxon>Bacillati</taxon>
        <taxon>Actinomycetota</taxon>
        <taxon>Actinomycetes</taxon>
        <taxon>Bifidobacteriales</taxon>
        <taxon>Bifidobacteriaceae</taxon>
        <taxon>Gardnerella</taxon>
    </lineage>
</organism>
<feature type="transmembrane region" description="Helical" evidence="1">
    <location>
        <begin position="20"/>
        <end position="37"/>
    </location>
</feature>
<feature type="transmembrane region" description="Helical" evidence="1">
    <location>
        <begin position="131"/>
        <end position="151"/>
    </location>
</feature>